<keyword evidence="1" id="KW-0732">Signal</keyword>
<accession>A0A398CTK7</accession>
<dbReference type="PROSITE" id="PS51781">
    <property type="entry name" value="SH3B"/>
    <property type="match status" value="1"/>
</dbReference>
<dbReference type="RefSeq" id="WP_119150704.1">
    <property type="nucleotide sequence ID" value="NZ_QXJM01000039.1"/>
</dbReference>
<keyword evidence="4" id="KW-0378">Hydrolase</keyword>
<gene>
    <name evidence="4" type="ORF">D3H35_18485</name>
</gene>
<dbReference type="GO" id="GO:0008061">
    <property type="term" value="F:chitin binding"/>
    <property type="evidence" value="ECO:0007669"/>
    <property type="project" value="InterPro"/>
</dbReference>
<dbReference type="Proteomes" id="UP000266340">
    <property type="component" value="Unassembled WGS sequence"/>
</dbReference>
<dbReference type="Pfam" id="PF00704">
    <property type="entry name" value="Glyco_hydro_18"/>
    <property type="match status" value="1"/>
</dbReference>
<dbReference type="InterPro" id="IPR036582">
    <property type="entry name" value="Mao_N_sf"/>
</dbReference>
<evidence type="ECO:0000256" key="1">
    <source>
        <dbReference type="SAM" id="SignalP"/>
    </source>
</evidence>
<dbReference type="Pfam" id="PF07833">
    <property type="entry name" value="Cu_amine_oxidN1"/>
    <property type="match status" value="1"/>
</dbReference>
<keyword evidence="5" id="KW-1185">Reference proteome</keyword>
<dbReference type="SUPFAM" id="SSF51445">
    <property type="entry name" value="(Trans)glycosidases"/>
    <property type="match status" value="1"/>
</dbReference>
<feature type="chain" id="PRO_5039340825" evidence="1">
    <location>
        <begin position="18"/>
        <end position="564"/>
    </location>
</feature>
<dbReference type="SMART" id="SM00636">
    <property type="entry name" value="Glyco_18"/>
    <property type="match status" value="1"/>
</dbReference>
<dbReference type="Gene3D" id="2.30.30.40">
    <property type="entry name" value="SH3 Domains"/>
    <property type="match status" value="1"/>
</dbReference>
<dbReference type="GO" id="GO:0016787">
    <property type="term" value="F:hydrolase activity"/>
    <property type="evidence" value="ECO:0007669"/>
    <property type="project" value="UniProtKB-KW"/>
</dbReference>
<reference evidence="4 5" key="1">
    <citation type="submission" date="2018-09" db="EMBL/GenBank/DDBJ databases">
        <title>Cohnella cavernae sp. nov., isolated from a karst cave.</title>
        <authorList>
            <person name="Zhu H."/>
        </authorList>
    </citation>
    <scope>NUCLEOTIDE SEQUENCE [LARGE SCALE GENOMIC DNA]</scope>
    <source>
        <strain evidence="4 5">K2E09-144</strain>
    </source>
</reference>
<dbReference type="InterPro" id="IPR011583">
    <property type="entry name" value="Chitinase_II/V-like_cat"/>
</dbReference>
<dbReference type="AlphaFoldDB" id="A0A398CTK7"/>
<dbReference type="Gene3D" id="3.10.50.10">
    <property type="match status" value="1"/>
</dbReference>
<dbReference type="InterPro" id="IPR003646">
    <property type="entry name" value="SH3-like_bac-type"/>
</dbReference>
<protein>
    <submittedName>
        <fullName evidence="4">Glycosyl hydrolase</fullName>
    </submittedName>
</protein>
<dbReference type="InterPro" id="IPR029070">
    <property type="entry name" value="Chitinase_insertion_sf"/>
</dbReference>
<feature type="domain" description="SH3b" evidence="2">
    <location>
        <begin position="147"/>
        <end position="219"/>
    </location>
</feature>
<comment type="caution">
    <text evidence="4">The sequence shown here is derived from an EMBL/GenBank/DDBJ whole genome shotgun (WGS) entry which is preliminary data.</text>
</comment>
<dbReference type="InterPro" id="IPR001223">
    <property type="entry name" value="Glyco_hydro18_cat"/>
</dbReference>
<dbReference type="GO" id="GO:0005975">
    <property type="term" value="P:carbohydrate metabolic process"/>
    <property type="evidence" value="ECO:0007669"/>
    <property type="project" value="InterPro"/>
</dbReference>
<dbReference type="Gene3D" id="3.30.457.10">
    <property type="entry name" value="Copper amine oxidase-like, N-terminal domain"/>
    <property type="match status" value="1"/>
</dbReference>
<dbReference type="OrthoDB" id="9775889at2"/>
<feature type="domain" description="GH18" evidence="3">
    <location>
        <begin position="233"/>
        <end position="562"/>
    </location>
</feature>
<evidence type="ECO:0000259" key="3">
    <source>
        <dbReference type="PROSITE" id="PS51910"/>
    </source>
</evidence>
<proteinExistence type="predicted"/>
<dbReference type="PROSITE" id="PS51910">
    <property type="entry name" value="GH18_2"/>
    <property type="match status" value="1"/>
</dbReference>
<dbReference type="PANTHER" id="PTHR46066">
    <property type="entry name" value="CHITINASE DOMAIN-CONTAINING PROTEIN 1 FAMILY MEMBER"/>
    <property type="match status" value="1"/>
</dbReference>
<name>A0A398CTK7_9BACL</name>
<dbReference type="PANTHER" id="PTHR46066:SF2">
    <property type="entry name" value="CHITINASE DOMAIN-CONTAINING PROTEIN 1"/>
    <property type="match status" value="1"/>
</dbReference>
<dbReference type="InterPro" id="IPR017853">
    <property type="entry name" value="GH"/>
</dbReference>
<dbReference type="SUPFAM" id="SSF55383">
    <property type="entry name" value="Copper amine oxidase, domain N"/>
    <property type="match status" value="1"/>
</dbReference>
<organism evidence="4 5">
    <name type="scientific">Cohnella faecalis</name>
    <dbReference type="NCBI Taxonomy" id="2315694"/>
    <lineage>
        <taxon>Bacteria</taxon>
        <taxon>Bacillati</taxon>
        <taxon>Bacillota</taxon>
        <taxon>Bacilli</taxon>
        <taxon>Bacillales</taxon>
        <taxon>Paenibacillaceae</taxon>
        <taxon>Cohnella</taxon>
    </lineage>
</organism>
<dbReference type="Gene3D" id="3.20.20.80">
    <property type="entry name" value="Glycosidases"/>
    <property type="match status" value="1"/>
</dbReference>
<feature type="signal peptide" evidence="1">
    <location>
        <begin position="1"/>
        <end position="17"/>
    </location>
</feature>
<evidence type="ECO:0000313" key="4">
    <source>
        <dbReference type="EMBL" id="RIE03187.1"/>
    </source>
</evidence>
<sequence>MFLLFVMAAGAAWWLSANLPNSEHTTPDYRSKPSAIMIRGEWTGAYARGDGEGIRLPLEVAQKLLGDGVRYESGTESIILTTDTGVLHFKTGDLDATLNRKPFTLRFSAEKVDGKLYLPLAPLKELFGVRSEVEDGTGIVTLLMPDSTIPRVSVKEGKKKGAKLRSGPDKSYPIVEDLEPGAALRAWSESKDEDNGWYRVQAKSGQIGFVSPKDVEPLEAEKVSSAGKNDQDKPFVAWKTEGQRINLTWEAIYSVQPDTKEIGELKGVNVVSPTWFELLDGTGTIRSKADAGYSAWARAKGIQVWGLFNNSFDPDRTTQALASYESRFRMIQQLSAYAKTFRLQGINIDFENVKTSDKDNLVQFVREMTPILHEQGLVVSIDVTPKSSSEMWSLFLDRARLGQVVDFMMLMAYDEHWASSPVAGSVSSLPWAENSVKRLLEEEDVPSEKLILGIPFYAREWTETPDGQGGVKVSSKAYGMDAIAKTIKSKKLTPTVDEETGQHYVEYKDKDVVKKIWLEDDKSIQARAELVKKYNLAGIASWSRSFASEDIWALLDKHLQSGKQ</sequence>
<dbReference type="InterPro" id="IPR012854">
    <property type="entry name" value="Cu_amine_oxidase-like_N"/>
</dbReference>
<dbReference type="EMBL" id="QXJM01000039">
    <property type="protein sequence ID" value="RIE03187.1"/>
    <property type="molecule type" value="Genomic_DNA"/>
</dbReference>
<evidence type="ECO:0000259" key="2">
    <source>
        <dbReference type="PROSITE" id="PS51781"/>
    </source>
</evidence>
<evidence type="ECO:0000313" key="5">
    <source>
        <dbReference type="Proteomes" id="UP000266340"/>
    </source>
</evidence>
<dbReference type="Pfam" id="PF08239">
    <property type="entry name" value="SH3_3"/>
    <property type="match status" value="1"/>
</dbReference>